<protein>
    <submittedName>
        <fullName evidence="1">Uncharacterized protein</fullName>
    </submittedName>
</protein>
<proteinExistence type="predicted"/>
<evidence type="ECO:0000313" key="2">
    <source>
        <dbReference type="Proteomes" id="UP000515847"/>
    </source>
</evidence>
<accession>A0A7G6E3E3</accession>
<dbReference type="EMBL" id="CP045798">
    <property type="protein sequence ID" value="QNB46597.1"/>
    <property type="molecule type" value="Genomic_DNA"/>
</dbReference>
<dbReference type="Proteomes" id="UP000515847">
    <property type="component" value="Chromosome"/>
</dbReference>
<keyword evidence="2" id="KW-1185">Reference proteome</keyword>
<name>A0A7G6E3E3_THEFR</name>
<dbReference type="RefSeq" id="WP_034421628.1">
    <property type="nucleotide sequence ID" value="NZ_CP045798.1"/>
</dbReference>
<organism evidence="1 2">
    <name type="scientific">Thermanaerosceptrum fracticalcis</name>
    <dbReference type="NCBI Taxonomy" id="1712410"/>
    <lineage>
        <taxon>Bacteria</taxon>
        <taxon>Bacillati</taxon>
        <taxon>Bacillota</taxon>
        <taxon>Clostridia</taxon>
        <taxon>Eubacteriales</taxon>
        <taxon>Peptococcaceae</taxon>
        <taxon>Thermanaerosceptrum</taxon>
    </lineage>
</organism>
<gene>
    <name evidence="1" type="ORF">BR63_09935</name>
</gene>
<dbReference type="AlphaFoldDB" id="A0A7G6E3E3"/>
<dbReference type="OrthoDB" id="9775677at2"/>
<sequence length="636" mass="74099">MTQTRICLQLPQDFLHEIIQRLIKLKPNDAMGACLKALGELREEYRSLFLSELSQTRDRRLVPFFMEVVRQCEGPLKDCAEYALMRLAPERPAGWETASQERRFLKAFASRDRFEGKCTLTVVWTSGETKPVIEAQHFLLSFNHAGIKDYYCKKYPGYRSYGKGIRLSLSMPGSESPHDFQELTLLEAAALLQDAYGQNIRFNSQPASGINDYGTLLQFETGNLIRQELMNKFYSPHLTARMVGNIYLRGLKNMDAALLYDLSSQERQAALGERSQFIFNYGEELKNYTFLRTQVTGLEKEQGKILLSAYVIVNTPQDEIVKISYDLTLVKVKNYYYVDKFSEIGRQELAYSDSDNPLNYRVFCSAYHISSVKKIQDWLESQKDILLTGEFESGYCYKWLTGERSAVNSYDITDGIVGEFILRERELLIYAKNPVELVQVEGRIKTGLTPHLTLQDKYYLPVQDVYRTVVYHTCLNRVLLENYSDGSLRKVRANWAVFYVEDYKKCLYQLQQRTINRLQLDNHTWYLWIKDKISPATLMTKQVEYYLAKHWVKVNVFNGTLEEELRELDIPVTEIIYGNELENYYDLFTPPVSEERKWEIYKGLHRIHKESIIGRMGFIPRPREIAQKLGSVKRTN</sequence>
<dbReference type="KEGG" id="tfr:BR63_09935"/>
<evidence type="ECO:0000313" key="1">
    <source>
        <dbReference type="EMBL" id="QNB46597.1"/>
    </source>
</evidence>
<reference evidence="1 2" key="1">
    <citation type="journal article" date="2019" name="Front. Microbiol.">
        <title>Thermoanaerosceptrum fracticalcis gen. nov. sp. nov., a Novel Fumarate-Fermenting Microorganism From a Deep Fractured Carbonate Aquifer of the US Great Basin.</title>
        <authorList>
            <person name="Hamilton-Brehm S.D."/>
            <person name="Stewart L.E."/>
            <person name="Zavarin M."/>
            <person name="Caldwell M."/>
            <person name="Lawson P.A."/>
            <person name="Onstott T.C."/>
            <person name="Grzymski J."/>
            <person name="Neveux I."/>
            <person name="Lollar B.S."/>
            <person name="Russell C.E."/>
            <person name="Moser D.P."/>
        </authorList>
    </citation>
    <scope>NUCLEOTIDE SEQUENCE [LARGE SCALE GENOMIC DNA]</scope>
    <source>
        <strain evidence="1 2">DRI-13</strain>
    </source>
</reference>